<organism evidence="1 2">
    <name type="scientific">Hymenochirus boettgeri</name>
    <name type="common">Congo dwarf clawed frog</name>
    <dbReference type="NCBI Taxonomy" id="247094"/>
    <lineage>
        <taxon>Eukaryota</taxon>
        <taxon>Metazoa</taxon>
        <taxon>Chordata</taxon>
        <taxon>Craniata</taxon>
        <taxon>Vertebrata</taxon>
        <taxon>Euteleostomi</taxon>
        <taxon>Amphibia</taxon>
        <taxon>Batrachia</taxon>
        <taxon>Anura</taxon>
        <taxon>Pipoidea</taxon>
        <taxon>Pipidae</taxon>
        <taxon>Pipinae</taxon>
        <taxon>Hymenochirus</taxon>
    </lineage>
</organism>
<sequence>METCRGCRADRRQGMESYKSHLHQFTSQLRFFFPAPRQVSRRWGRARRWDMDMSVSSGGFQARTPQRPLILCEEKPAPTF</sequence>
<accession>A0A8T2JLV5</accession>
<reference evidence="1" key="1">
    <citation type="thesis" date="2020" institute="ProQuest LLC" country="789 East Eisenhower Parkway, Ann Arbor, MI, USA">
        <title>Comparative Genomics and Chromosome Evolution.</title>
        <authorList>
            <person name="Mudd A.B."/>
        </authorList>
    </citation>
    <scope>NUCLEOTIDE SEQUENCE</scope>
    <source>
        <strain evidence="1">Female2</strain>
        <tissue evidence="1">Blood</tissue>
    </source>
</reference>
<keyword evidence="2" id="KW-1185">Reference proteome</keyword>
<evidence type="ECO:0000313" key="1">
    <source>
        <dbReference type="EMBL" id="KAG8444493.1"/>
    </source>
</evidence>
<name>A0A8T2JLV5_9PIPI</name>
<comment type="caution">
    <text evidence="1">The sequence shown here is derived from an EMBL/GenBank/DDBJ whole genome shotgun (WGS) entry which is preliminary data.</text>
</comment>
<gene>
    <name evidence="1" type="ORF">GDO86_009597</name>
</gene>
<evidence type="ECO:0000313" key="2">
    <source>
        <dbReference type="Proteomes" id="UP000812440"/>
    </source>
</evidence>
<protein>
    <submittedName>
        <fullName evidence="1">Uncharacterized protein</fullName>
    </submittedName>
</protein>
<dbReference type="EMBL" id="JAACNH010000004">
    <property type="protein sequence ID" value="KAG8444493.1"/>
    <property type="molecule type" value="Genomic_DNA"/>
</dbReference>
<dbReference type="Proteomes" id="UP000812440">
    <property type="component" value="Chromosome 5"/>
</dbReference>
<dbReference type="AlphaFoldDB" id="A0A8T2JLV5"/>
<proteinExistence type="predicted"/>